<dbReference type="Gene3D" id="3.30.40.10">
    <property type="entry name" value="Zinc/RING finger domain, C3HC4 (zinc finger)"/>
    <property type="match status" value="1"/>
</dbReference>
<evidence type="ECO:0000256" key="4">
    <source>
        <dbReference type="PROSITE-ProRule" id="PRU00175"/>
    </source>
</evidence>
<feature type="compositionally biased region" description="Polar residues" evidence="5">
    <location>
        <begin position="427"/>
        <end position="440"/>
    </location>
</feature>
<feature type="compositionally biased region" description="Basic residues" evidence="5">
    <location>
        <begin position="145"/>
        <end position="156"/>
    </location>
</feature>
<name>A0AAN6ZBI9_9PEZI</name>
<dbReference type="GO" id="GO:0008270">
    <property type="term" value="F:zinc ion binding"/>
    <property type="evidence" value="ECO:0007669"/>
    <property type="project" value="UniProtKB-KW"/>
</dbReference>
<keyword evidence="2 4" id="KW-0863">Zinc-finger</keyword>
<feature type="domain" description="RING-type" evidence="6">
    <location>
        <begin position="533"/>
        <end position="581"/>
    </location>
</feature>
<dbReference type="InterPro" id="IPR001841">
    <property type="entry name" value="Znf_RING"/>
</dbReference>
<protein>
    <recommendedName>
        <fullName evidence="6">RING-type domain-containing protein</fullName>
    </recommendedName>
</protein>
<feature type="region of interest" description="Disordered" evidence="5">
    <location>
        <begin position="12"/>
        <end position="248"/>
    </location>
</feature>
<evidence type="ECO:0000313" key="7">
    <source>
        <dbReference type="EMBL" id="KAK4131768.1"/>
    </source>
</evidence>
<reference evidence="7" key="1">
    <citation type="journal article" date="2023" name="Mol. Phylogenet. Evol.">
        <title>Genome-scale phylogeny and comparative genomics of the fungal order Sordariales.</title>
        <authorList>
            <person name="Hensen N."/>
            <person name="Bonometti L."/>
            <person name="Westerberg I."/>
            <person name="Brannstrom I.O."/>
            <person name="Guillou S."/>
            <person name="Cros-Aarteil S."/>
            <person name="Calhoun S."/>
            <person name="Haridas S."/>
            <person name="Kuo A."/>
            <person name="Mondo S."/>
            <person name="Pangilinan J."/>
            <person name="Riley R."/>
            <person name="LaButti K."/>
            <person name="Andreopoulos B."/>
            <person name="Lipzen A."/>
            <person name="Chen C."/>
            <person name="Yan M."/>
            <person name="Daum C."/>
            <person name="Ng V."/>
            <person name="Clum A."/>
            <person name="Steindorff A."/>
            <person name="Ohm R.A."/>
            <person name="Martin F."/>
            <person name="Silar P."/>
            <person name="Natvig D.O."/>
            <person name="Lalanne C."/>
            <person name="Gautier V."/>
            <person name="Ament-Velasquez S.L."/>
            <person name="Kruys A."/>
            <person name="Hutchinson M.I."/>
            <person name="Powell A.J."/>
            <person name="Barry K."/>
            <person name="Miller A.N."/>
            <person name="Grigoriev I.V."/>
            <person name="Debuchy R."/>
            <person name="Gladieux P."/>
            <person name="Hiltunen Thoren M."/>
            <person name="Johannesson H."/>
        </authorList>
    </citation>
    <scope>NUCLEOTIDE SEQUENCE</scope>
    <source>
        <strain evidence="7">CBS 123565</strain>
    </source>
</reference>
<keyword evidence="3" id="KW-0862">Zinc</keyword>
<comment type="caution">
    <text evidence="7">The sequence shown here is derived from an EMBL/GenBank/DDBJ whole genome shotgun (WGS) entry which is preliminary data.</text>
</comment>
<feature type="compositionally biased region" description="Basic and acidic residues" evidence="5">
    <location>
        <begin position="664"/>
        <end position="677"/>
    </location>
</feature>
<feature type="compositionally biased region" description="Polar residues" evidence="5">
    <location>
        <begin position="274"/>
        <end position="290"/>
    </location>
</feature>
<gene>
    <name evidence="7" type="ORF">BT67DRAFT_436186</name>
</gene>
<keyword evidence="8" id="KW-1185">Reference proteome</keyword>
<organism evidence="7 8">
    <name type="scientific">Trichocladium antarcticum</name>
    <dbReference type="NCBI Taxonomy" id="1450529"/>
    <lineage>
        <taxon>Eukaryota</taxon>
        <taxon>Fungi</taxon>
        <taxon>Dikarya</taxon>
        <taxon>Ascomycota</taxon>
        <taxon>Pezizomycotina</taxon>
        <taxon>Sordariomycetes</taxon>
        <taxon>Sordariomycetidae</taxon>
        <taxon>Sordariales</taxon>
        <taxon>Chaetomiaceae</taxon>
        <taxon>Trichocladium</taxon>
    </lineage>
</organism>
<evidence type="ECO:0000313" key="8">
    <source>
        <dbReference type="Proteomes" id="UP001304895"/>
    </source>
</evidence>
<dbReference type="InterPro" id="IPR013083">
    <property type="entry name" value="Znf_RING/FYVE/PHD"/>
</dbReference>
<feature type="compositionally biased region" description="Low complexity" evidence="5">
    <location>
        <begin position="319"/>
        <end position="338"/>
    </location>
</feature>
<reference evidence="7" key="2">
    <citation type="submission" date="2023-05" db="EMBL/GenBank/DDBJ databases">
        <authorList>
            <consortium name="Lawrence Berkeley National Laboratory"/>
            <person name="Steindorff A."/>
            <person name="Hensen N."/>
            <person name="Bonometti L."/>
            <person name="Westerberg I."/>
            <person name="Brannstrom I.O."/>
            <person name="Guillou S."/>
            <person name="Cros-Aarteil S."/>
            <person name="Calhoun S."/>
            <person name="Haridas S."/>
            <person name="Kuo A."/>
            <person name="Mondo S."/>
            <person name="Pangilinan J."/>
            <person name="Riley R."/>
            <person name="Labutti K."/>
            <person name="Andreopoulos B."/>
            <person name="Lipzen A."/>
            <person name="Chen C."/>
            <person name="Yanf M."/>
            <person name="Daum C."/>
            <person name="Ng V."/>
            <person name="Clum A."/>
            <person name="Ohm R."/>
            <person name="Martin F."/>
            <person name="Silar P."/>
            <person name="Natvig D."/>
            <person name="Lalanne C."/>
            <person name="Gautier V."/>
            <person name="Ament-Velasquez S.L."/>
            <person name="Kruys A."/>
            <person name="Hutchinson M.I."/>
            <person name="Powell A.J."/>
            <person name="Barry K."/>
            <person name="Miller A.N."/>
            <person name="Grigoriev I.V."/>
            <person name="Debuchy R."/>
            <person name="Gladieux P."/>
            <person name="Thoren M.H."/>
            <person name="Johannesson H."/>
        </authorList>
    </citation>
    <scope>NUCLEOTIDE SEQUENCE</scope>
    <source>
        <strain evidence="7">CBS 123565</strain>
    </source>
</reference>
<feature type="compositionally biased region" description="Polar residues" evidence="5">
    <location>
        <begin position="772"/>
        <end position="782"/>
    </location>
</feature>
<dbReference type="SUPFAM" id="SSF57850">
    <property type="entry name" value="RING/U-box"/>
    <property type="match status" value="1"/>
</dbReference>
<keyword evidence="1" id="KW-0479">Metal-binding</keyword>
<dbReference type="PANTHER" id="PTHR14155">
    <property type="entry name" value="RING FINGER DOMAIN-CONTAINING"/>
    <property type="match status" value="1"/>
</dbReference>
<dbReference type="PROSITE" id="PS50089">
    <property type="entry name" value="ZF_RING_2"/>
    <property type="match status" value="1"/>
</dbReference>
<dbReference type="Pfam" id="PF13639">
    <property type="entry name" value="zf-RING_2"/>
    <property type="match status" value="1"/>
</dbReference>
<evidence type="ECO:0000256" key="5">
    <source>
        <dbReference type="SAM" id="MobiDB-lite"/>
    </source>
</evidence>
<feature type="region of interest" description="Disordered" evidence="5">
    <location>
        <begin position="268"/>
        <end position="443"/>
    </location>
</feature>
<feature type="compositionally biased region" description="Low complexity" evidence="5">
    <location>
        <begin position="114"/>
        <end position="135"/>
    </location>
</feature>
<feature type="compositionally biased region" description="Polar residues" evidence="5">
    <location>
        <begin position="687"/>
        <end position="696"/>
    </location>
</feature>
<dbReference type="Proteomes" id="UP001304895">
    <property type="component" value="Unassembled WGS sequence"/>
</dbReference>
<feature type="compositionally biased region" description="Basic residues" evidence="5">
    <location>
        <begin position="186"/>
        <end position="198"/>
    </location>
</feature>
<evidence type="ECO:0000256" key="3">
    <source>
        <dbReference type="ARBA" id="ARBA00022833"/>
    </source>
</evidence>
<feature type="region of interest" description="Disordered" evidence="5">
    <location>
        <begin position="756"/>
        <end position="782"/>
    </location>
</feature>
<feature type="compositionally biased region" description="Low complexity" evidence="5">
    <location>
        <begin position="199"/>
        <end position="208"/>
    </location>
</feature>
<accession>A0AAN6ZBI9</accession>
<dbReference type="AlphaFoldDB" id="A0AAN6ZBI9"/>
<dbReference type="CDD" id="cd16448">
    <property type="entry name" value="RING-H2"/>
    <property type="match status" value="1"/>
</dbReference>
<feature type="compositionally biased region" description="Low complexity" evidence="5">
    <location>
        <begin position="25"/>
        <end position="41"/>
    </location>
</feature>
<dbReference type="PANTHER" id="PTHR14155:SF627">
    <property type="entry name" value="OS06G0192800 PROTEIN"/>
    <property type="match status" value="1"/>
</dbReference>
<feature type="region of interest" description="Disordered" evidence="5">
    <location>
        <begin position="646"/>
        <end position="696"/>
    </location>
</feature>
<sequence length="847" mass="92671">MAAIDQLDFLMHQSEGPTGQGPRPGSHGAFQHGQHGQHQGGCPYFRTEQHHQSSLPLPHAHPDPHFHLHPISHPHAHQHQHQHQLSYQLPHQQPSAAVQGQSQPNSNPNPPQGPQLQYQHQHQQLPPLNPLQQPSLPYPHPQSHQSHHSHPHHPVHSHYDPVHSPSGLWYPGPRSGTPWPEPTPHPHPHPHPHTHTHSHATQPTHATPSRPSGPDLYFGGGGVGAVVTGADGPGPVPPHLIPNPNQQINPHHWMPFSVQAYHRPAAYPRFPAGQANSSPPNSQPGRTASLHTPPAVMSADRGGPQSSGRDIFHPDSTRAPSLNPNQNSNQNSQNSAANTTPAIMASTAGESAQAALPPPPPLSRQPVLYGPDSSSRPLQRDARDGASLSARHVPQLPRLSLFAPSEPLQRTDIPSTNRNSAPDLGQPTMSRSNPSLTSGMDSPFSHSIRRVAQHSDYDSGDDLDSPMDEEQALRYMEEFAATSPQLRAMSEDHVRATQLLRGQLGNKRVASKKALAQLQSVDMDTLPESERICVICYNEFGQPTPEGIHEAPLRLPKCKHVFGDHCIKKWFEESDSCPYCRDKVHSEPVYPPSLRPFQSVMRASYYRGQVLPTAGTTLDEYARLMAHHDRETARMALQERANARLMGQLDRGSDGTPPRGAQTGERRSPPSEASETRRRTRARRGSLRTSQSGNTLITTVMVPAHQRQHHLERVTPPNSLHWTVQSQRDPSQSLTSLLARQSMSSNSQRLYYSSVDPVDPVAQPSPPAEYPNPSSSSMLSPTGNTMRSPVVYMPIDTLAMYASSPEAPPPFSHQLPSVSSLDATAFAMTPNTVDTPSNPSGSAGWMG</sequence>
<evidence type="ECO:0000256" key="1">
    <source>
        <dbReference type="ARBA" id="ARBA00022723"/>
    </source>
</evidence>
<feature type="compositionally biased region" description="Low complexity" evidence="5">
    <location>
        <begin position="83"/>
        <end position="106"/>
    </location>
</feature>
<evidence type="ECO:0000259" key="6">
    <source>
        <dbReference type="PROSITE" id="PS50089"/>
    </source>
</evidence>
<dbReference type="InterPro" id="IPR053238">
    <property type="entry name" value="RING-H2_zinc_finger"/>
</dbReference>
<feature type="compositionally biased region" description="Basic residues" evidence="5">
    <location>
        <begin position="67"/>
        <end position="82"/>
    </location>
</feature>
<dbReference type="EMBL" id="MU853422">
    <property type="protein sequence ID" value="KAK4131768.1"/>
    <property type="molecule type" value="Genomic_DNA"/>
</dbReference>
<proteinExistence type="predicted"/>
<evidence type="ECO:0000256" key="2">
    <source>
        <dbReference type="ARBA" id="ARBA00022771"/>
    </source>
</evidence>